<feature type="domain" description="Methylamine utilisation protein MauE" evidence="6">
    <location>
        <begin position="9"/>
        <end position="135"/>
    </location>
</feature>
<keyword evidence="2 5" id="KW-0812">Transmembrane</keyword>
<comment type="subcellular location">
    <subcellularLocation>
        <location evidence="1">Membrane</location>
        <topology evidence="1">Multi-pass membrane protein</topology>
    </subcellularLocation>
</comment>
<evidence type="ECO:0000256" key="1">
    <source>
        <dbReference type="ARBA" id="ARBA00004141"/>
    </source>
</evidence>
<evidence type="ECO:0000256" key="2">
    <source>
        <dbReference type="ARBA" id="ARBA00022692"/>
    </source>
</evidence>
<accession>A0A2U1JZT6</accession>
<feature type="transmembrane region" description="Helical" evidence="5">
    <location>
        <begin position="48"/>
        <end position="70"/>
    </location>
</feature>
<evidence type="ECO:0000313" key="7">
    <source>
        <dbReference type="EMBL" id="PWA10505.1"/>
    </source>
</evidence>
<dbReference type="GO" id="GO:0030416">
    <property type="term" value="P:methylamine metabolic process"/>
    <property type="evidence" value="ECO:0007669"/>
    <property type="project" value="InterPro"/>
</dbReference>
<dbReference type="Pfam" id="PF07291">
    <property type="entry name" value="MauE"/>
    <property type="match status" value="1"/>
</dbReference>
<evidence type="ECO:0000256" key="3">
    <source>
        <dbReference type="ARBA" id="ARBA00022989"/>
    </source>
</evidence>
<dbReference type="InterPro" id="IPR009908">
    <property type="entry name" value="Methylamine_util_MauE"/>
</dbReference>
<dbReference type="OrthoDB" id="673785at2"/>
<dbReference type="UniPathway" id="UPA00895"/>
<dbReference type="EMBL" id="QCZH01000003">
    <property type="protein sequence ID" value="PWA10505.1"/>
    <property type="molecule type" value="Genomic_DNA"/>
</dbReference>
<feature type="transmembrane region" description="Helical" evidence="5">
    <location>
        <begin position="77"/>
        <end position="96"/>
    </location>
</feature>
<sequence length="510" mass="58270">MKSNVIIKSIILDTICLLYVLLFVYAAVSKFLDFENFQVQLGQSPLLSAFAEWVSWAVPIIELSIVLLLIIRKWRNFGLIAALFLMSMFTSYIFIILNYSSFVPCSCGGILEKMGWNAHLIFNIVFIVLAVLALALEGKSNNNNSIAKKRLTFFKSSAISILSGGAIMAILFLSSEEIIHHENPFIRRYPQHPIMLTHTTDLKFNSYYFAGYVDNRMYLGNYTDPLHVLSVDTNLRHRQVLKISFDSKNIPFKMVKIVVRKPYVYLMDGRVPAIFMGKTTDWKITKELKGSPYFTLAEPVDSTRILFRSNNGKNLAHVIGVFTSDSVSKIKYNTDLLQQQLDGVFDTDGMLLYGDKLQKMVYLYYYRNEFIVADKYSGLVRRGHTIDTITKAKIKVSYLKNGTERKMTAPPQTVNAHATISGGLLFVHSKIKGRYEDDKLWDQASIIDVYDLQKKTYLLSFPIYGIEDKKLQSFFVTTTHLYALIGNQLVVYELKSILKKEINMLESTAF</sequence>
<evidence type="ECO:0000313" key="8">
    <source>
        <dbReference type="Proteomes" id="UP000245618"/>
    </source>
</evidence>
<proteinExistence type="predicted"/>
<organism evidence="7 8">
    <name type="scientific">Flavobacterium laiguense</name>
    <dbReference type="NCBI Taxonomy" id="2169409"/>
    <lineage>
        <taxon>Bacteria</taxon>
        <taxon>Pseudomonadati</taxon>
        <taxon>Bacteroidota</taxon>
        <taxon>Flavobacteriia</taxon>
        <taxon>Flavobacteriales</taxon>
        <taxon>Flavobacteriaceae</taxon>
        <taxon>Flavobacterium</taxon>
    </lineage>
</organism>
<dbReference type="RefSeq" id="WP_116761045.1">
    <property type="nucleotide sequence ID" value="NZ_QCZH01000003.1"/>
</dbReference>
<evidence type="ECO:0000256" key="5">
    <source>
        <dbReference type="SAM" id="Phobius"/>
    </source>
</evidence>
<evidence type="ECO:0000256" key="4">
    <source>
        <dbReference type="ARBA" id="ARBA00023136"/>
    </source>
</evidence>
<protein>
    <recommendedName>
        <fullName evidence="6">Methylamine utilisation protein MauE domain-containing protein</fullName>
    </recommendedName>
</protein>
<keyword evidence="3 5" id="KW-1133">Transmembrane helix</keyword>
<keyword evidence="8" id="KW-1185">Reference proteome</keyword>
<gene>
    <name evidence="7" type="ORF">DB891_04550</name>
</gene>
<dbReference type="AlphaFoldDB" id="A0A2U1JZT6"/>
<reference evidence="7 8" key="1">
    <citation type="submission" date="2018-04" db="EMBL/GenBank/DDBJ databases">
        <title>Flavobacterium sp. nov., isolated from glacier ice.</title>
        <authorList>
            <person name="Liu Q."/>
            <person name="Xin Y.-H."/>
        </authorList>
    </citation>
    <scope>NUCLEOTIDE SEQUENCE [LARGE SCALE GENOMIC DNA]</scope>
    <source>
        <strain evidence="7 8">LB2P30</strain>
    </source>
</reference>
<dbReference type="Proteomes" id="UP000245618">
    <property type="component" value="Unassembled WGS sequence"/>
</dbReference>
<keyword evidence="4 5" id="KW-0472">Membrane</keyword>
<comment type="caution">
    <text evidence="7">The sequence shown here is derived from an EMBL/GenBank/DDBJ whole genome shotgun (WGS) entry which is preliminary data.</text>
</comment>
<feature type="transmembrane region" description="Helical" evidence="5">
    <location>
        <begin position="116"/>
        <end position="136"/>
    </location>
</feature>
<feature type="transmembrane region" description="Helical" evidence="5">
    <location>
        <begin position="157"/>
        <end position="175"/>
    </location>
</feature>
<name>A0A2U1JZT6_9FLAO</name>
<feature type="transmembrane region" description="Helical" evidence="5">
    <location>
        <begin position="7"/>
        <end position="28"/>
    </location>
</feature>
<dbReference type="GO" id="GO:0016020">
    <property type="term" value="C:membrane"/>
    <property type="evidence" value="ECO:0007669"/>
    <property type="project" value="UniProtKB-SubCell"/>
</dbReference>
<evidence type="ECO:0000259" key="6">
    <source>
        <dbReference type="Pfam" id="PF07291"/>
    </source>
</evidence>